<dbReference type="InterPro" id="IPR030801">
    <property type="entry name" value="Glu_2_3_NH3_mut"/>
</dbReference>
<keyword evidence="2 9" id="KW-0004">4Fe-4S</keyword>
<dbReference type="InterPro" id="IPR013785">
    <property type="entry name" value="Aldolase_TIM"/>
</dbReference>
<dbReference type="Gene3D" id="3.20.20.70">
    <property type="entry name" value="Aldolase class I"/>
    <property type="match status" value="1"/>
</dbReference>
<dbReference type="Pfam" id="PF04055">
    <property type="entry name" value="Radical_SAM"/>
    <property type="match status" value="1"/>
</dbReference>
<evidence type="ECO:0000256" key="4">
    <source>
        <dbReference type="ARBA" id="ARBA00022723"/>
    </source>
</evidence>
<keyword evidence="5 10" id="KW-0663">Pyridoxal phosphate</keyword>
<dbReference type="eggNOG" id="COG1509">
    <property type="taxonomic scope" value="Bacteria"/>
</dbReference>
<evidence type="ECO:0000259" key="11">
    <source>
        <dbReference type="PROSITE" id="PS51918"/>
    </source>
</evidence>
<name>K0AXJ8_GOTA9</name>
<dbReference type="NCBIfam" id="TIGR00238">
    <property type="entry name" value="KamA family radical SAM protein"/>
    <property type="match status" value="1"/>
</dbReference>
<evidence type="ECO:0000313" key="13">
    <source>
        <dbReference type="Proteomes" id="UP000006094"/>
    </source>
</evidence>
<sequence length="425" mass="48714">MKEELWMDRTIKRRQIALDRAKELKSRIQDYLDAKKNISKGMSLEQEKKVKEKQKLLSILNATEDDWNNYKWQLSNRISDVNILTQVISLDAEEIEGIKNVEKSYRWGISPYYLSLIDDDNKLDPIKLQSIPTSLELLGEGIDDPMGEEFTNPAGSITRRYPDRLIINVTNECAMYCRHCQRRRNIGSCDNDTSIEALKESIDYIKENPEIRDVLITGGDALALSDERLDWLLGEIHAIPSVEYIRLGTRTLVTLPQRITDNLVNILKKYPPLYINTQFNHPMEITKEVKKACDKLSLSGIPLGNQAVLLNGVNNDKYVMRLLNHELLKCRIRPYYIFHAKEVIGTTHFNTSVDDGIEIVEYLRGYTSGMAVPTYILNAPDGDGKTPIAPQYLISRGKDSIKIRTWEGKVVDYPNNPTQNLEKLL</sequence>
<dbReference type="InterPro" id="IPR025895">
    <property type="entry name" value="LAM_C_dom"/>
</dbReference>
<dbReference type="GO" id="GO:0051539">
    <property type="term" value="F:4 iron, 4 sulfur cluster binding"/>
    <property type="evidence" value="ECO:0007669"/>
    <property type="project" value="UniProtKB-KW"/>
</dbReference>
<dbReference type="SFLD" id="SFLDS00029">
    <property type="entry name" value="Radical_SAM"/>
    <property type="match status" value="1"/>
</dbReference>
<dbReference type="InterPro" id="IPR003739">
    <property type="entry name" value="Lys_aminomutase/Glu_NH3_mut"/>
</dbReference>
<dbReference type="PANTHER" id="PTHR30538:SF0">
    <property type="entry name" value="L-LYSINE 2,3-AMINOMUTASE AQ_1632-RELATED"/>
    <property type="match status" value="1"/>
</dbReference>
<dbReference type="AlphaFoldDB" id="K0AXJ8"/>
<dbReference type="InterPro" id="IPR007197">
    <property type="entry name" value="rSAM"/>
</dbReference>
<dbReference type="CDD" id="cd01335">
    <property type="entry name" value="Radical_SAM"/>
    <property type="match status" value="1"/>
</dbReference>
<feature type="binding site" evidence="9">
    <location>
        <position position="173"/>
    </location>
    <ligand>
        <name>[4Fe-4S] cluster</name>
        <dbReference type="ChEBI" id="CHEBI:49883"/>
        <note>4Fe-4S-S-AdoMet</note>
    </ligand>
</feature>
<evidence type="ECO:0000256" key="3">
    <source>
        <dbReference type="ARBA" id="ARBA00022691"/>
    </source>
</evidence>
<dbReference type="InterPro" id="IPR058240">
    <property type="entry name" value="rSAM_sf"/>
</dbReference>
<gene>
    <name evidence="12" type="primary">kamA</name>
    <name evidence="12" type="ordered locus">Curi_c04320</name>
</gene>
<keyword evidence="6" id="KW-0408">Iron</keyword>
<dbReference type="SUPFAM" id="SSF102114">
    <property type="entry name" value="Radical SAM enzymes"/>
    <property type="match status" value="1"/>
</dbReference>
<keyword evidence="7 9" id="KW-0411">Iron-sulfur</keyword>
<dbReference type="PATRIC" id="fig|1128398.3.peg.448"/>
<feature type="binding site" evidence="9">
    <location>
        <position position="177"/>
    </location>
    <ligand>
        <name>[4Fe-4S] cluster</name>
        <dbReference type="ChEBI" id="CHEBI:49883"/>
        <note>4Fe-4S-S-AdoMet</note>
    </ligand>
</feature>
<feature type="binding site" evidence="9">
    <location>
        <position position="180"/>
    </location>
    <ligand>
        <name>[4Fe-4S] cluster</name>
        <dbReference type="ChEBI" id="CHEBI:49883"/>
        <note>4Fe-4S-S-AdoMet</note>
    </ligand>
</feature>
<dbReference type="HOGENOM" id="CLU_032161_0_1_9"/>
<dbReference type="EMBL" id="CP003326">
    <property type="protein sequence ID" value="AFS77507.1"/>
    <property type="molecule type" value="Genomic_DNA"/>
</dbReference>
<evidence type="ECO:0000256" key="8">
    <source>
        <dbReference type="ARBA" id="ARBA00023235"/>
    </source>
</evidence>
<keyword evidence="13" id="KW-1185">Reference proteome</keyword>
<dbReference type="KEGG" id="cad:Curi_c04320"/>
<evidence type="ECO:0000256" key="7">
    <source>
        <dbReference type="ARBA" id="ARBA00023014"/>
    </source>
</evidence>
<comment type="cofactor">
    <cofactor evidence="1 10">
        <name>pyridoxal 5'-phosphate</name>
        <dbReference type="ChEBI" id="CHEBI:597326"/>
    </cofactor>
</comment>
<evidence type="ECO:0000256" key="10">
    <source>
        <dbReference type="PIRSR" id="PIRSR603739-50"/>
    </source>
</evidence>
<evidence type="ECO:0000256" key="5">
    <source>
        <dbReference type="ARBA" id="ARBA00022898"/>
    </source>
</evidence>
<keyword evidence="3" id="KW-0949">S-adenosyl-L-methionine</keyword>
<dbReference type="GO" id="GO:0050066">
    <property type="term" value="F:L-lysine 2,3-aminomutase activity"/>
    <property type="evidence" value="ECO:0007669"/>
    <property type="project" value="UniProtKB-EC"/>
</dbReference>
<keyword evidence="4 9" id="KW-0479">Metal-binding</keyword>
<dbReference type="SFLD" id="SFLDG01070">
    <property type="entry name" value="PLP-dependent"/>
    <property type="match status" value="1"/>
</dbReference>
<dbReference type="Gene3D" id="6.10.140.1170">
    <property type="match status" value="1"/>
</dbReference>
<evidence type="ECO:0000256" key="1">
    <source>
        <dbReference type="ARBA" id="ARBA00001933"/>
    </source>
</evidence>
<dbReference type="Pfam" id="PF12544">
    <property type="entry name" value="LAM_C"/>
    <property type="match status" value="1"/>
</dbReference>
<evidence type="ECO:0000256" key="6">
    <source>
        <dbReference type="ARBA" id="ARBA00023004"/>
    </source>
</evidence>
<evidence type="ECO:0000313" key="12">
    <source>
        <dbReference type="EMBL" id="AFS77507.1"/>
    </source>
</evidence>
<dbReference type="STRING" id="1128398.Curi_c04320"/>
<evidence type="ECO:0000256" key="9">
    <source>
        <dbReference type="PIRSR" id="PIRSR004911-1"/>
    </source>
</evidence>
<dbReference type="PIRSF" id="PIRSF004911">
    <property type="entry name" value="DUF160"/>
    <property type="match status" value="1"/>
</dbReference>
<reference evidence="12 13" key="1">
    <citation type="journal article" date="2012" name="PLoS ONE">
        <title>The purine-utilizing bacterium Clostridium acidurici 9a: a genome-guided metabolic reconsideration.</title>
        <authorList>
            <person name="Hartwich K."/>
            <person name="Poehlein A."/>
            <person name="Daniel R."/>
        </authorList>
    </citation>
    <scope>NUCLEOTIDE SEQUENCE [LARGE SCALE GENOMIC DNA]</scope>
    <source>
        <strain evidence="13">ATCC 7906 / DSM 604 / BCRC 14475 / CIP 104303 / KCTC 5404 / NCIMB 10678 / 9a</strain>
    </source>
</reference>
<dbReference type="NCBIfam" id="TIGR04368">
    <property type="entry name" value="Glu_2_3_NH3_mut"/>
    <property type="match status" value="1"/>
</dbReference>
<proteinExistence type="predicted"/>
<feature type="modified residue" description="N6-(pyridoxal phosphate)lysine" evidence="10">
    <location>
        <position position="385"/>
    </location>
</feature>
<dbReference type="PANTHER" id="PTHR30538">
    <property type="entry name" value="LYSINE 2,3-AMINOMUTASE-RELATED"/>
    <property type="match status" value="1"/>
</dbReference>
<feature type="domain" description="Radical SAM core" evidence="11">
    <location>
        <begin position="159"/>
        <end position="381"/>
    </location>
</feature>
<evidence type="ECO:0000256" key="2">
    <source>
        <dbReference type="ARBA" id="ARBA00022485"/>
    </source>
</evidence>
<dbReference type="PROSITE" id="PS51918">
    <property type="entry name" value="RADICAL_SAM"/>
    <property type="match status" value="1"/>
</dbReference>
<dbReference type="GO" id="GO:0046872">
    <property type="term" value="F:metal ion binding"/>
    <property type="evidence" value="ECO:0007669"/>
    <property type="project" value="UniProtKB-KW"/>
</dbReference>
<accession>K0AXJ8</accession>
<organism evidence="12 13">
    <name type="scientific">Gottschalkia acidurici (strain ATCC 7906 / DSM 604 / BCRC 14475 / CIP 104303 / KCTC 5404 / NCIMB 10678 / 9a)</name>
    <name type="common">Clostridium acidurici</name>
    <dbReference type="NCBI Taxonomy" id="1128398"/>
    <lineage>
        <taxon>Bacteria</taxon>
        <taxon>Bacillati</taxon>
        <taxon>Bacillota</taxon>
        <taxon>Tissierellia</taxon>
        <taxon>Tissierellales</taxon>
        <taxon>Gottschalkiaceae</taxon>
        <taxon>Gottschalkia</taxon>
    </lineage>
</organism>
<protein>
    <submittedName>
        <fullName evidence="12">L-lysine 2,3-aminomutase KamA</fullName>
        <ecNumber evidence="12">5.4.3.2</ecNumber>
    </submittedName>
</protein>
<dbReference type="SFLD" id="SFLDF00290">
    <property type="entry name" value="glutamate_2_3-aminomutase"/>
    <property type="match status" value="1"/>
</dbReference>
<dbReference type="Proteomes" id="UP000006094">
    <property type="component" value="Chromosome"/>
</dbReference>
<dbReference type="EC" id="5.4.3.2" evidence="12"/>
<keyword evidence="8 12" id="KW-0413">Isomerase</keyword>